<evidence type="ECO:0000256" key="7">
    <source>
        <dbReference type="RuleBase" id="RU369067"/>
    </source>
</evidence>
<evidence type="ECO:0000256" key="4">
    <source>
        <dbReference type="ARBA" id="ARBA00022737"/>
    </source>
</evidence>
<dbReference type="EMBL" id="LT598491">
    <property type="protein sequence ID" value="SCW03997.1"/>
    <property type="molecule type" value="Genomic_DNA"/>
</dbReference>
<dbReference type="InterPro" id="IPR045227">
    <property type="entry name" value="WDR18/Ipi3/RID3"/>
</dbReference>
<dbReference type="InterPro" id="IPR015943">
    <property type="entry name" value="WD40/YVTN_repeat-like_dom_sf"/>
</dbReference>
<dbReference type="GO" id="GO:0005656">
    <property type="term" value="C:nuclear pre-replicative complex"/>
    <property type="evidence" value="ECO:0007669"/>
    <property type="project" value="TreeGrafter"/>
</dbReference>
<evidence type="ECO:0000256" key="1">
    <source>
        <dbReference type="ARBA" id="ARBA00002355"/>
    </source>
</evidence>
<dbReference type="OMA" id="WEAHYNK"/>
<dbReference type="SMART" id="SM00320">
    <property type="entry name" value="WD40"/>
    <property type="match status" value="3"/>
</dbReference>
<dbReference type="STRING" id="4955.A0A1G4MJD7"/>
<dbReference type="Gene3D" id="2.130.10.10">
    <property type="entry name" value="YVTN repeat-like/Quinoprotein amine dehydrogenase"/>
    <property type="match status" value="1"/>
</dbReference>
<evidence type="ECO:0000313" key="10">
    <source>
        <dbReference type="Proteomes" id="UP000190831"/>
    </source>
</evidence>
<dbReference type="PANTHER" id="PTHR18763">
    <property type="entry name" value="WD-REPEAT PROTEIN 18"/>
    <property type="match status" value="1"/>
</dbReference>
<dbReference type="GO" id="GO:0006364">
    <property type="term" value="P:rRNA processing"/>
    <property type="evidence" value="ECO:0007669"/>
    <property type="project" value="UniProtKB-UniRule"/>
</dbReference>
<evidence type="ECO:0000256" key="6">
    <source>
        <dbReference type="PROSITE-ProRule" id="PRU00221"/>
    </source>
</evidence>
<feature type="repeat" description="WD" evidence="6">
    <location>
        <begin position="126"/>
        <end position="158"/>
    </location>
</feature>
<evidence type="ECO:0000256" key="2">
    <source>
        <dbReference type="ARBA" id="ARBA00010143"/>
    </source>
</evidence>
<name>A0A1G4MJD7_LACFM</name>
<keyword evidence="8" id="KW-0175">Coiled coil</keyword>
<evidence type="ECO:0000256" key="8">
    <source>
        <dbReference type="SAM" id="Coils"/>
    </source>
</evidence>
<comment type="subunit">
    <text evidence="7">Component of the RIX1 complex, composed of IPI1, RIX1/IPI2 and IPI3 in a 1:2:2 stoichiometry. The complex interacts (via RIX1) with MDN1 (via its hexameric AAA ATPase ring) and the pre-60S ribosome particles.</text>
</comment>
<sequence>MDEQLIFTTHSTCTVANIHSAAQINLKQCVTDYPNGACLVGNKYLFVAQAKKALINVYNISGANKRESVEQRLPLPETVNCLEVVENPIGESLPVFHLPYLLLASTPSGKLYIWELNSGNLLAVKPMAHYQAITKIQSIMNGRYIVTSGADARVMIWQTIDLVTKEEPKPVHILHDHTLSVTDFCVSNAHASHISAKLFTISDDTTLRCYDLNMDLYKEPKLIATFTFPFALKSIALDPADRACYVGGQQGVFALNLYYKMEALKIVNLINSPNNIYACVEATANEKRSELYSLGQISCPKITTKNATKLACSMDGSFLVVGDVSGSCTIMDIYAKQPVKEVHALASQDTMGSVTSIISTVIATGESDSLLTTEKAQTTQKIPNLQKNIYNRQGLHDIFFQVGESRDDLVLPLDDFESYLDQAASEENAFMQLGGVVTGVKVVKQLEEVAPEVVAESSNDQEVTELKQTVQQLTDAYKELREMHEKLFQEHEELLNKSS</sequence>
<evidence type="ECO:0000256" key="3">
    <source>
        <dbReference type="ARBA" id="ARBA00022574"/>
    </source>
</evidence>
<evidence type="ECO:0000256" key="5">
    <source>
        <dbReference type="ARBA" id="ARBA00026229"/>
    </source>
</evidence>
<dbReference type="PANTHER" id="PTHR18763:SF0">
    <property type="entry name" value="WD REPEAT-CONTAINING PROTEIN 18"/>
    <property type="match status" value="1"/>
</dbReference>
<dbReference type="GO" id="GO:0006261">
    <property type="term" value="P:DNA-templated DNA replication"/>
    <property type="evidence" value="ECO:0007669"/>
    <property type="project" value="TreeGrafter"/>
</dbReference>
<dbReference type="InterPro" id="IPR036322">
    <property type="entry name" value="WD40_repeat_dom_sf"/>
</dbReference>
<protein>
    <recommendedName>
        <fullName evidence="5 7">Pre-rRNA-processing protein IPI3</fullName>
    </recommendedName>
</protein>
<dbReference type="GO" id="GO:0120330">
    <property type="term" value="C:rixosome complex"/>
    <property type="evidence" value="ECO:0007669"/>
    <property type="project" value="UniProtKB-UniRule"/>
</dbReference>
<feature type="coiled-coil region" evidence="8">
    <location>
        <begin position="463"/>
        <end position="497"/>
    </location>
</feature>
<comment type="function">
    <text evidence="1 7">Component of the RIX1 complex required for processing of ITS2 sequences from 35S pre-rRNA.</text>
</comment>
<keyword evidence="10" id="KW-1185">Reference proteome</keyword>
<dbReference type="AlphaFoldDB" id="A0A1G4MJD7"/>
<proteinExistence type="inferred from homology"/>
<comment type="similarity">
    <text evidence="2 7">Belongs to the WD repeat IPI3/WDR18 family.</text>
</comment>
<dbReference type="SUPFAM" id="SSF50978">
    <property type="entry name" value="WD40 repeat-like"/>
    <property type="match status" value="1"/>
</dbReference>
<comment type="subcellular location">
    <subcellularLocation>
        <location evidence="7">Nucleus</location>
    </subcellularLocation>
</comment>
<dbReference type="PROSITE" id="PS50082">
    <property type="entry name" value="WD_REPEATS_2"/>
    <property type="match status" value="1"/>
</dbReference>
<keyword evidence="4" id="KW-0677">Repeat</keyword>
<keyword evidence="7" id="KW-0539">Nucleus</keyword>
<accession>A0A1G4MJD7</accession>
<dbReference type="OrthoDB" id="756370at2759"/>
<reference evidence="9 10" key="1">
    <citation type="submission" date="2016-03" db="EMBL/GenBank/DDBJ databases">
        <authorList>
            <person name="Devillers H."/>
        </authorList>
    </citation>
    <scope>NUCLEOTIDE SEQUENCE [LARGE SCALE GENOMIC DNA]</scope>
    <source>
        <strain evidence="9">CBS 6772</strain>
    </source>
</reference>
<keyword evidence="3 6" id="KW-0853">WD repeat</keyword>
<gene>
    <name evidence="9" type="ORF">LAFE_0H03642G</name>
</gene>
<organism evidence="9 10">
    <name type="scientific">Lachancea fermentati</name>
    <name type="common">Zygosaccharomyces fermentati</name>
    <dbReference type="NCBI Taxonomy" id="4955"/>
    <lineage>
        <taxon>Eukaryota</taxon>
        <taxon>Fungi</taxon>
        <taxon>Dikarya</taxon>
        <taxon>Ascomycota</taxon>
        <taxon>Saccharomycotina</taxon>
        <taxon>Saccharomycetes</taxon>
        <taxon>Saccharomycetales</taxon>
        <taxon>Saccharomycetaceae</taxon>
        <taxon>Lachancea</taxon>
    </lineage>
</organism>
<keyword evidence="7" id="KW-0698">rRNA processing</keyword>
<dbReference type="InterPro" id="IPR001680">
    <property type="entry name" value="WD40_rpt"/>
</dbReference>
<dbReference type="Pfam" id="PF00400">
    <property type="entry name" value="WD40"/>
    <property type="match status" value="1"/>
</dbReference>
<dbReference type="Proteomes" id="UP000190831">
    <property type="component" value="Chromosome H"/>
</dbReference>
<evidence type="ECO:0000313" key="9">
    <source>
        <dbReference type="EMBL" id="SCW03997.1"/>
    </source>
</evidence>